<keyword evidence="1" id="KW-1133">Transmembrane helix</keyword>
<evidence type="ECO:0000313" key="2">
    <source>
        <dbReference type="EMBL" id="ASK27427.1"/>
    </source>
</evidence>
<evidence type="ECO:0000256" key="1">
    <source>
        <dbReference type="SAM" id="Phobius"/>
    </source>
</evidence>
<reference evidence="2 3" key="1">
    <citation type="submission" date="2017-06" db="EMBL/GenBank/DDBJ databases">
        <title>Neisseria chenwenguii sp. nov., isolated from the intestinal contents of Tibetan Plateau Pika in Yushu, Qinghai Province, China.</title>
        <authorList>
            <person name="Zhang G."/>
        </authorList>
    </citation>
    <scope>NUCLEOTIDE SEQUENCE [LARGE SCALE GENOMIC DNA]</scope>
    <source>
        <strain evidence="2 3">10023</strain>
    </source>
</reference>
<dbReference type="RefSeq" id="WP_089036135.1">
    <property type="nucleotide sequence ID" value="NZ_CP022278.1"/>
</dbReference>
<feature type="transmembrane region" description="Helical" evidence="1">
    <location>
        <begin position="93"/>
        <end position="111"/>
    </location>
</feature>
<proteinExistence type="predicted"/>
<feature type="transmembrane region" description="Helical" evidence="1">
    <location>
        <begin position="55"/>
        <end position="73"/>
    </location>
</feature>
<dbReference type="Proteomes" id="UP000198238">
    <property type="component" value="Chromosome"/>
</dbReference>
<gene>
    <name evidence="2" type="ORF">BG910_06455</name>
</gene>
<dbReference type="EMBL" id="CP022278">
    <property type="protein sequence ID" value="ASK27427.1"/>
    <property type="molecule type" value="Genomic_DNA"/>
</dbReference>
<evidence type="ECO:0000313" key="3">
    <source>
        <dbReference type="Proteomes" id="UP000198238"/>
    </source>
</evidence>
<dbReference type="KEGG" id="nei:BG910_06455"/>
<organism evidence="2 3">
    <name type="scientific">Neisseria chenwenguii</name>
    <dbReference type="NCBI Taxonomy" id="1853278"/>
    <lineage>
        <taxon>Bacteria</taxon>
        <taxon>Pseudomonadati</taxon>
        <taxon>Pseudomonadota</taxon>
        <taxon>Betaproteobacteria</taxon>
        <taxon>Neisseriales</taxon>
        <taxon>Neisseriaceae</taxon>
        <taxon>Neisseria</taxon>
    </lineage>
</organism>
<protein>
    <submittedName>
        <fullName evidence="2">Uncharacterized protein</fullName>
    </submittedName>
</protein>
<keyword evidence="1" id="KW-0472">Membrane</keyword>
<accession>A0A220S1V8</accession>
<keyword evidence="1" id="KW-0812">Transmembrane</keyword>
<feature type="transmembrane region" description="Helical" evidence="1">
    <location>
        <begin position="12"/>
        <end position="43"/>
    </location>
</feature>
<dbReference type="AlphaFoldDB" id="A0A220S1V8"/>
<keyword evidence="3" id="KW-1185">Reference proteome</keyword>
<feature type="transmembrane region" description="Helical" evidence="1">
    <location>
        <begin position="132"/>
        <end position="150"/>
    </location>
</feature>
<sequence length="208" mass="24461">MKNNQAELLENTIIAVIVGSLFLIQNIPLFAALCVLFSICKLWENRAEVAKEFKWTWQLFVTSAIALFLAKISATHHFNSKYGIYPEYLNHSVTAWTAVTTCTFLTLPLLWNCLKFFLISLWEKRLLKSLKNGIYAIAFCVMWYFLAIAHDQAVKYDRWLLMLDTYHYSDCHPNQGSPAIRKNRESCYRFIWKFPFELEIQEYHSLKP</sequence>
<name>A0A220S1V8_9NEIS</name>